<feature type="transmembrane region" description="Helical" evidence="9">
    <location>
        <begin position="448"/>
        <end position="470"/>
    </location>
</feature>
<dbReference type="NCBIfam" id="NF038066">
    <property type="entry name" value="MptB"/>
    <property type="match status" value="1"/>
</dbReference>
<comment type="subcellular location">
    <subcellularLocation>
        <location evidence="1">Membrane</location>
        <topology evidence="1">Multi-pass membrane protein</topology>
    </subcellularLocation>
</comment>
<accession>A0ABY8H9I4</accession>
<keyword evidence="2 10" id="KW-0328">Glycosyltransferase</keyword>
<dbReference type="GO" id="GO:0016757">
    <property type="term" value="F:glycosyltransferase activity"/>
    <property type="evidence" value="ECO:0007669"/>
    <property type="project" value="UniProtKB-KW"/>
</dbReference>
<comment type="similarity">
    <text evidence="7">Belongs to the MptA/B family.</text>
</comment>
<evidence type="ECO:0000256" key="3">
    <source>
        <dbReference type="ARBA" id="ARBA00022679"/>
    </source>
</evidence>
<organism evidence="10 11">
    <name type="scientific">Citricoccus muralis</name>
    <dbReference type="NCBI Taxonomy" id="169134"/>
    <lineage>
        <taxon>Bacteria</taxon>
        <taxon>Bacillati</taxon>
        <taxon>Actinomycetota</taxon>
        <taxon>Actinomycetes</taxon>
        <taxon>Micrococcales</taxon>
        <taxon>Micrococcaceae</taxon>
        <taxon>Citricoccus</taxon>
    </lineage>
</organism>
<evidence type="ECO:0000256" key="6">
    <source>
        <dbReference type="ARBA" id="ARBA00023136"/>
    </source>
</evidence>
<name>A0ABY8H9I4_9MICC</name>
<feature type="transmembrane region" description="Helical" evidence="9">
    <location>
        <begin position="383"/>
        <end position="399"/>
    </location>
</feature>
<evidence type="ECO:0000256" key="9">
    <source>
        <dbReference type="SAM" id="Phobius"/>
    </source>
</evidence>
<keyword evidence="6 9" id="KW-0472">Membrane</keyword>
<protein>
    <submittedName>
        <fullName evidence="10">Polyprenol phosphomannose-dependent alpha 1,6 mannosyltransferase MptB</fullName>
    </submittedName>
</protein>
<keyword evidence="11" id="KW-1185">Reference proteome</keyword>
<reference evidence="10 11" key="1">
    <citation type="submission" date="2023-04" db="EMBL/GenBank/DDBJ databases">
        <title>Funneling lignin-derived compounds into biodiesel using alkali-halophilic Citricoccus sp. P2.</title>
        <authorList>
            <person name="Luo C.-B."/>
        </authorList>
    </citation>
    <scope>NUCLEOTIDE SEQUENCE [LARGE SCALE GENOMIC DNA]</scope>
    <source>
        <strain evidence="10 11">P2</strain>
    </source>
</reference>
<evidence type="ECO:0000313" key="11">
    <source>
        <dbReference type="Proteomes" id="UP001219037"/>
    </source>
</evidence>
<feature type="transmembrane region" description="Helical" evidence="9">
    <location>
        <begin position="241"/>
        <end position="268"/>
    </location>
</feature>
<evidence type="ECO:0000256" key="1">
    <source>
        <dbReference type="ARBA" id="ARBA00004141"/>
    </source>
</evidence>
<evidence type="ECO:0000256" key="7">
    <source>
        <dbReference type="ARBA" id="ARBA00043987"/>
    </source>
</evidence>
<evidence type="ECO:0000256" key="5">
    <source>
        <dbReference type="ARBA" id="ARBA00022989"/>
    </source>
</evidence>
<gene>
    <name evidence="10" type="primary">mptB</name>
    <name evidence="10" type="ORF">P8192_06955</name>
</gene>
<evidence type="ECO:0000256" key="2">
    <source>
        <dbReference type="ARBA" id="ARBA00022676"/>
    </source>
</evidence>
<feature type="transmembrane region" description="Helical" evidence="9">
    <location>
        <begin position="476"/>
        <end position="495"/>
    </location>
</feature>
<dbReference type="InterPro" id="IPR018085">
    <property type="entry name" value="Ura-DNA_Glyclase_AS"/>
</dbReference>
<evidence type="ECO:0000313" key="10">
    <source>
        <dbReference type="EMBL" id="WFP17826.1"/>
    </source>
</evidence>
<feature type="transmembrane region" description="Helical" evidence="9">
    <location>
        <begin position="20"/>
        <end position="45"/>
    </location>
</feature>
<dbReference type="InterPro" id="IPR049829">
    <property type="entry name" value="MptA/B-like"/>
</dbReference>
<sequence>MASPPATSETSVSTRASSSLWIALIVGFLGSCAITAGSFSIGWLASASPIHRWDWLLPWRTTETGVITGTIVFTFGCWLMFWAWIRLGLVMRRRTSKDEGYYRFPPKSLRTVNLATLLWCAPQMLCLPIFSRDIFAYIGQGRLVLAGQDPYVDGISTLNNWFQLGTDTTWAQSETPYGPMFLWIEAAVVAITGPDNPDAAIFLFRVVALIGVLLIMYYVPKLAEHFGTDAARAQWISAANPLFIISFIASGHNDALMVGLALAGVWFALQGRGIIAILLVMASVGIKPITLVILPFIALWWAGAQASWLRRFVFWGMSAGIAAVVMVIVGLLNGYGFGWLAVMAGTGTGSVPWSPVGILTNMVSAILSSVGIPTYWVLDTFKLVGRIASVLIVLLLMFRGKHENLLWRMTWAFAALVVLSPIIQPWYLLWLLPFFAVAGIQGNWQLKWVIFTVAFFVAFGAADQLFVWQFLEIEGLVAVLSTVISWCCLVWILLLDPYTSRIVKEDWHVRAALRRVWVRRRTRKQDKAAVEAAGER</sequence>
<dbReference type="RefSeq" id="WP_278159573.1">
    <property type="nucleotide sequence ID" value="NZ_CP121252.1"/>
</dbReference>
<feature type="transmembrane region" description="Helical" evidence="9">
    <location>
        <begin position="411"/>
        <end position="436"/>
    </location>
</feature>
<feature type="transmembrane region" description="Helical" evidence="9">
    <location>
        <begin position="312"/>
        <end position="336"/>
    </location>
</feature>
<feature type="active site" description="Proton acceptor" evidence="8">
    <location>
        <position position="149"/>
    </location>
</feature>
<proteinExistence type="inferred from homology"/>
<evidence type="ECO:0000256" key="8">
    <source>
        <dbReference type="PROSITE-ProRule" id="PRU10072"/>
    </source>
</evidence>
<keyword evidence="3" id="KW-0808">Transferase</keyword>
<dbReference type="EMBL" id="CP121252">
    <property type="protein sequence ID" value="WFP17826.1"/>
    <property type="molecule type" value="Genomic_DNA"/>
</dbReference>
<dbReference type="PROSITE" id="PS00130">
    <property type="entry name" value="U_DNA_GLYCOSYLASE"/>
    <property type="match status" value="1"/>
</dbReference>
<evidence type="ECO:0000256" key="4">
    <source>
        <dbReference type="ARBA" id="ARBA00022692"/>
    </source>
</evidence>
<feature type="transmembrane region" description="Helical" evidence="9">
    <location>
        <begin position="199"/>
        <end position="220"/>
    </location>
</feature>
<keyword evidence="5 9" id="KW-1133">Transmembrane helix</keyword>
<feature type="transmembrane region" description="Helical" evidence="9">
    <location>
        <begin position="65"/>
        <end position="90"/>
    </location>
</feature>
<dbReference type="Pfam" id="PF26314">
    <property type="entry name" value="MptA_B_family"/>
    <property type="match status" value="1"/>
</dbReference>
<feature type="transmembrane region" description="Helical" evidence="9">
    <location>
        <begin position="274"/>
        <end position="300"/>
    </location>
</feature>
<dbReference type="Proteomes" id="UP001219037">
    <property type="component" value="Chromosome"/>
</dbReference>
<feature type="transmembrane region" description="Helical" evidence="9">
    <location>
        <begin position="356"/>
        <end position="376"/>
    </location>
</feature>
<keyword evidence="4 9" id="KW-0812">Transmembrane</keyword>